<comment type="similarity">
    <text evidence="2 12">Belongs to the peptidase M1 family.</text>
</comment>
<sequence length="846" mass="97716">MNKVERLIEKFVPEIYDIFLDINRAEKTFSGIVKVKGIANDKKISLHQKKLNISSVGSYSFSVDDKREAVDIVLDKTGEVELEIKFSGVITDNMTGMYPSYYTENGVKKEIISTQFESHFAREVFPCIDEPEAKAVFKLNIKFDKKENENSFVISNMPEIEVEKREQDGIYRFEKTPKMSSYLLAFAVGDMQSKKAKTNSGVEIGIFSTRAHKLEELDFALDIAVRSVEFYEKYFGVKYPLPHSYHVALPDFSAGAMENWGLITYREVYLLVNKNSSVSSRQQVALVIAHEVAHQWFGNLVTMKWWDDLWLNESFANMMEYVCIDSIEPSWNILEDFQTSGVLGALKRDAVDGVQSVHVEVKHPDEIVTLFDPAIVYAKGSRLMHQLRRWLGDENFSSGLGEYFKKNSYSNTIGKNLWDALSSKSNLDVYEFMNSWLEQPGYPVVSVKKENDKLVISQKQFFIGEHVDKNRMWQVPLNSNYANMPETLKEKEIVIDNYSKLREENGVSFRLNDTNTAHYIVNYDDELLNDILSDLDKLDEITKLQILQDTRLLAEGGYISYVRLLDLLVKFKNESSYLVSSMLSSIIASIKVFITPNSDVHDKFQKIVNEVFRLSYERLGSIPRENDTDEDEMVRQIVLSNMIYANNKDVSEKLEKVYKENEANLEDVTSSIRAFVLINEVKTNENMKLVEKYIDMYANTTDSNFQRQISKALSYTSNEETVDKVISILKNKDIVKPQDLAMSWYAPFLANDFSMKKFWDFACNEWEWIIKTLGGDMSFDRFVIYSAAYFKTREYLDEYTKFFTPKLNEVSLSRSISMGINEISSRVALVEKEKEKVDKKILEIKL</sequence>
<organism evidence="16 17">
    <name type="scientific">Oceanivirga miroungae</name>
    <dbReference type="NCBI Taxonomy" id="1130046"/>
    <lineage>
        <taxon>Bacteria</taxon>
        <taxon>Fusobacteriati</taxon>
        <taxon>Fusobacteriota</taxon>
        <taxon>Fusobacteriia</taxon>
        <taxon>Fusobacteriales</taxon>
        <taxon>Leptotrichiaceae</taxon>
        <taxon>Oceanivirga</taxon>
    </lineage>
</organism>
<evidence type="ECO:0000256" key="4">
    <source>
        <dbReference type="ARBA" id="ARBA00022670"/>
    </source>
</evidence>
<dbReference type="SUPFAM" id="SSF63737">
    <property type="entry name" value="Leukotriene A4 hydrolase N-terminal domain"/>
    <property type="match status" value="1"/>
</dbReference>
<feature type="domain" description="Peptidase M1 membrane alanine aminopeptidase" evidence="13">
    <location>
        <begin position="219"/>
        <end position="436"/>
    </location>
</feature>
<dbReference type="GO" id="GO:0070006">
    <property type="term" value="F:metalloaminopeptidase activity"/>
    <property type="evidence" value="ECO:0007669"/>
    <property type="project" value="TreeGrafter"/>
</dbReference>
<keyword evidence="7 10" id="KW-0862">Zinc</keyword>
<dbReference type="InterPro" id="IPR050344">
    <property type="entry name" value="Peptidase_M1_aminopeptidases"/>
</dbReference>
<keyword evidence="6 12" id="KW-0378">Hydrolase</keyword>
<dbReference type="InterPro" id="IPR024571">
    <property type="entry name" value="ERAP1-like_C_dom"/>
</dbReference>
<evidence type="ECO:0000256" key="2">
    <source>
        <dbReference type="ARBA" id="ARBA00010136"/>
    </source>
</evidence>
<dbReference type="PRINTS" id="PR00756">
    <property type="entry name" value="ALADIPTASE"/>
</dbReference>
<dbReference type="AlphaFoldDB" id="A0A6I8M6E5"/>
<dbReference type="GO" id="GO:0016020">
    <property type="term" value="C:membrane"/>
    <property type="evidence" value="ECO:0007669"/>
    <property type="project" value="TreeGrafter"/>
</dbReference>
<evidence type="ECO:0000259" key="14">
    <source>
        <dbReference type="Pfam" id="PF11838"/>
    </source>
</evidence>
<dbReference type="GO" id="GO:0008270">
    <property type="term" value="F:zinc ion binding"/>
    <property type="evidence" value="ECO:0007669"/>
    <property type="project" value="UniProtKB-UniRule"/>
</dbReference>
<dbReference type="GO" id="GO:0043171">
    <property type="term" value="P:peptide catabolic process"/>
    <property type="evidence" value="ECO:0007669"/>
    <property type="project" value="TreeGrafter"/>
</dbReference>
<dbReference type="InterPro" id="IPR045357">
    <property type="entry name" value="Aminopeptidase_N-like_N"/>
</dbReference>
<feature type="binding site" evidence="10">
    <location>
        <position position="294"/>
    </location>
    <ligand>
        <name>Zn(2+)</name>
        <dbReference type="ChEBI" id="CHEBI:29105"/>
        <note>catalytic</note>
    </ligand>
</feature>
<gene>
    <name evidence="16" type="ORF">OMES3154_00286</name>
</gene>
<feature type="binding site" evidence="10">
    <location>
        <position position="290"/>
    </location>
    <ligand>
        <name>Zn(2+)</name>
        <dbReference type="ChEBI" id="CHEBI:29105"/>
        <note>catalytic</note>
    </ligand>
</feature>
<name>A0A6I8M6E5_9FUSO</name>
<dbReference type="InterPro" id="IPR027268">
    <property type="entry name" value="Peptidase_M4/M1_CTD_sf"/>
</dbReference>
<dbReference type="EC" id="3.4.11.-" evidence="12"/>
<evidence type="ECO:0000256" key="10">
    <source>
        <dbReference type="PIRSR" id="PIRSR634016-3"/>
    </source>
</evidence>
<dbReference type="Gene3D" id="1.25.50.20">
    <property type="match status" value="1"/>
</dbReference>
<feature type="site" description="Transition state stabilizer" evidence="11">
    <location>
        <position position="377"/>
    </location>
</feature>
<keyword evidence="5 10" id="KW-0479">Metal-binding</keyword>
<evidence type="ECO:0000256" key="3">
    <source>
        <dbReference type="ARBA" id="ARBA00022438"/>
    </source>
</evidence>
<evidence type="ECO:0000256" key="11">
    <source>
        <dbReference type="PIRSR" id="PIRSR634016-4"/>
    </source>
</evidence>
<dbReference type="Gene3D" id="2.60.40.1910">
    <property type="match status" value="1"/>
</dbReference>
<dbReference type="GO" id="GO:0016285">
    <property type="term" value="F:alanyl aminopeptidase activity"/>
    <property type="evidence" value="ECO:0007669"/>
    <property type="project" value="UniProtKB-EC"/>
</dbReference>
<dbReference type="PANTHER" id="PTHR11533">
    <property type="entry name" value="PROTEASE M1 ZINC METALLOPROTEASE"/>
    <property type="match status" value="1"/>
</dbReference>
<dbReference type="FunFam" id="1.10.390.10:FF:000013">
    <property type="entry name" value="Aminopeptidase N"/>
    <property type="match status" value="1"/>
</dbReference>
<evidence type="ECO:0000259" key="13">
    <source>
        <dbReference type="Pfam" id="PF01433"/>
    </source>
</evidence>
<dbReference type="InterPro" id="IPR014782">
    <property type="entry name" value="Peptidase_M1_dom"/>
</dbReference>
<feature type="binding site" evidence="10">
    <location>
        <position position="313"/>
    </location>
    <ligand>
        <name>Zn(2+)</name>
        <dbReference type="ChEBI" id="CHEBI:29105"/>
        <note>catalytic</note>
    </ligand>
</feature>
<reference evidence="16 17" key="1">
    <citation type="submission" date="2019-10" db="EMBL/GenBank/DDBJ databases">
        <authorList>
            <person name="Blom J."/>
        </authorList>
    </citation>
    <scope>NUCLEOTIDE SEQUENCE [LARGE SCALE GENOMIC DNA]</scope>
    <source>
        <strain evidence="16 17">ES3154-GLU</strain>
    </source>
</reference>
<dbReference type="RefSeq" id="WP_156683048.1">
    <property type="nucleotide sequence ID" value="NZ_CABWIB010000001.1"/>
</dbReference>
<dbReference type="Pfam" id="PF01433">
    <property type="entry name" value="Peptidase_M1"/>
    <property type="match status" value="1"/>
</dbReference>
<dbReference type="Gene3D" id="2.60.40.1730">
    <property type="entry name" value="tricorn interacting facor f3 domain"/>
    <property type="match status" value="1"/>
</dbReference>
<comment type="catalytic activity">
    <reaction evidence="1">
        <text>Release of an N-terminal amino acid, Xaa-|-Yaa- from a peptide, amide or arylamide. Xaa is preferably Ala, but may be most amino acids including Pro (slow action). When a terminal hydrophobic residue is followed by a prolyl residue, the two may be released as an intact Xaa-Pro dipeptide.</text>
        <dbReference type="EC" id="3.4.11.2"/>
    </reaction>
</comment>
<evidence type="ECO:0000256" key="5">
    <source>
        <dbReference type="ARBA" id="ARBA00022723"/>
    </source>
</evidence>
<evidence type="ECO:0000256" key="1">
    <source>
        <dbReference type="ARBA" id="ARBA00000098"/>
    </source>
</evidence>
<proteinExistence type="inferred from homology"/>
<comment type="cofactor">
    <cofactor evidence="10 12">
        <name>Zn(2+)</name>
        <dbReference type="ChEBI" id="CHEBI:29105"/>
    </cofactor>
    <text evidence="10 12">Binds 1 zinc ion per subunit.</text>
</comment>
<evidence type="ECO:0000313" key="17">
    <source>
        <dbReference type="Proteomes" id="UP000419017"/>
    </source>
</evidence>
<feature type="domain" description="Aminopeptidase N-like N-terminal" evidence="15">
    <location>
        <begin position="12"/>
        <end position="183"/>
    </location>
</feature>
<dbReference type="Gene3D" id="1.10.390.10">
    <property type="entry name" value="Neutral Protease Domain 2"/>
    <property type="match status" value="1"/>
</dbReference>
<evidence type="ECO:0000256" key="6">
    <source>
        <dbReference type="ARBA" id="ARBA00022801"/>
    </source>
</evidence>
<keyword evidence="4 12" id="KW-0645">Protease</keyword>
<dbReference type="Proteomes" id="UP000419017">
    <property type="component" value="Unassembled WGS sequence"/>
</dbReference>
<dbReference type="GO" id="GO:0005615">
    <property type="term" value="C:extracellular space"/>
    <property type="evidence" value="ECO:0007669"/>
    <property type="project" value="TreeGrafter"/>
</dbReference>
<accession>A0A6I8M6E5</accession>
<dbReference type="SUPFAM" id="SSF55486">
    <property type="entry name" value="Metalloproteases ('zincins'), catalytic domain"/>
    <property type="match status" value="1"/>
</dbReference>
<dbReference type="InterPro" id="IPR034016">
    <property type="entry name" value="M1_APN-typ"/>
</dbReference>
<dbReference type="PANTHER" id="PTHR11533:SF174">
    <property type="entry name" value="PUROMYCIN-SENSITIVE AMINOPEPTIDASE-RELATED"/>
    <property type="match status" value="1"/>
</dbReference>
<dbReference type="GO" id="GO:0042277">
    <property type="term" value="F:peptide binding"/>
    <property type="evidence" value="ECO:0007669"/>
    <property type="project" value="TreeGrafter"/>
</dbReference>
<keyword evidence="8 12" id="KW-0482">Metalloprotease</keyword>
<dbReference type="EMBL" id="CABWIB010000001">
    <property type="protein sequence ID" value="VWL85015.1"/>
    <property type="molecule type" value="Genomic_DNA"/>
</dbReference>
<evidence type="ECO:0000313" key="16">
    <source>
        <dbReference type="EMBL" id="VWL85015.1"/>
    </source>
</evidence>
<dbReference type="Pfam" id="PF17900">
    <property type="entry name" value="Peptidase_M1_N"/>
    <property type="match status" value="1"/>
</dbReference>
<evidence type="ECO:0000256" key="12">
    <source>
        <dbReference type="RuleBase" id="RU364040"/>
    </source>
</evidence>
<dbReference type="GO" id="GO:0005737">
    <property type="term" value="C:cytoplasm"/>
    <property type="evidence" value="ECO:0007669"/>
    <property type="project" value="TreeGrafter"/>
</dbReference>
<evidence type="ECO:0000259" key="15">
    <source>
        <dbReference type="Pfam" id="PF17900"/>
    </source>
</evidence>
<keyword evidence="3 12" id="KW-0031">Aminopeptidase</keyword>
<dbReference type="CDD" id="cd09601">
    <property type="entry name" value="M1_APN-Q_like"/>
    <property type="match status" value="1"/>
</dbReference>
<evidence type="ECO:0000256" key="8">
    <source>
        <dbReference type="ARBA" id="ARBA00023049"/>
    </source>
</evidence>
<dbReference type="Pfam" id="PF11838">
    <property type="entry name" value="ERAP1_C"/>
    <property type="match status" value="1"/>
</dbReference>
<dbReference type="InterPro" id="IPR042097">
    <property type="entry name" value="Aminopeptidase_N-like_N_sf"/>
</dbReference>
<dbReference type="GO" id="GO:0006508">
    <property type="term" value="P:proteolysis"/>
    <property type="evidence" value="ECO:0007669"/>
    <property type="project" value="UniProtKB-KW"/>
</dbReference>
<dbReference type="InterPro" id="IPR001930">
    <property type="entry name" value="Peptidase_M1"/>
</dbReference>
<evidence type="ECO:0000256" key="9">
    <source>
        <dbReference type="PIRSR" id="PIRSR634016-1"/>
    </source>
</evidence>
<keyword evidence="17" id="KW-1185">Reference proteome</keyword>
<evidence type="ECO:0000256" key="7">
    <source>
        <dbReference type="ARBA" id="ARBA00022833"/>
    </source>
</evidence>
<feature type="active site" description="Proton acceptor" evidence="9">
    <location>
        <position position="291"/>
    </location>
</feature>
<protein>
    <recommendedName>
        <fullName evidence="12">Aminopeptidase</fullName>
        <ecNumber evidence="12">3.4.11.-</ecNumber>
    </recommendedName>
</protein>
<feature type="domain" description="ERAP1-like C-terminal" evidence="14">
    <location>
        <begin position="511"/>
        <end position="823"/>
    </location>
</feature>